<sequence>MRFMLLLHRRESELLQRTPEWIEEVVGFLARFDDELLSRSELEWTETLDSDTQAEVVGPGGEHRDGWYNEAGKPLRRIWVVRVPDRARAHELAGQLAGELDTWVEVRECLPGAQRP</sequence>
<dbReference type="Gene3D" id="3.30.70.1060">
    <property type="entry name" value="Dimeric alpha+beta barrel"/>
    <property type="match status" value="1"/>
</dbReference>
<evidence type="ECO:0008006" key="3">
    <source>
        <dbReference type="Google" id="ProtNLM"/>
    </source>
</evidence>
<dbReference type="RefSeq" id="WP_017883971.1">
    <property type="nucleotide sequence ID" value="NZ_CP035037.1"/>
</dbReference>
<accession>A0ABX5QIU1</accession>
<keyword evidence="2" id="KW-1185">Reference proteome</keyword>
<gene>
    <name evidence="1" type="ORF">Leucomu_14370</name>
</gene>
<protein>
    <recommendedName>
        <fullName evidence="3">YCII-related domain-containing protein</fullName>
    </recommendedName>
</protein>
<dbReference type="Proteomes" id="UP000285768">
    <property type="component" value="Chromosome"/>
</dbReference>
<dbReference type="InterPro" id="IPR011008">
    <property type="entry name" value="Dimeric_a/b-barrel"/>
</dbReference>
<evidence type="ECO:0000313" key="2">
    <source>
        <dbReference type="Proteomes" id="UP000285768"/>
    </source>
</evidence>
<name>A0ABX5QIU1_9MICO</name>
<proteinExistence type="predicted"/>
<dbReference type="EMBL" id="CP035037">
    <property type="protein sequence ID" value="QAB18940.1"/>
    <property type="molecule type" value="Genomic_DNA"/>
</dbReference>
<evidence type="ECO:0000313" key="1">
    <source>
        <dbReference type="EMBL" id="QAB18940.1"/>
    </source>
</evidence>
<dbReference type="SUPFAM" id="SSF54909">
    <property type="entry name" value="Dimeric alpha+beta barrel"/>
    <property type="match status" value="1"/>
</dbReference>
<reference evidence="1 2" key="1">
    <citation type="submission" date="2019-01" db="EMBL/GenBank/DDBJ databases">
        <title>Leucobacter muris sp. nov. isolated from the nose of a laboratory mouse.</title>
        <authorList>
            <person name="Benga L."/>
            <person name="Sproeer C."/>
            <person name="Schumann P."/>
            <person name="Verbarg S."/>
            <person name="Bunk B."/>
            <person name="Engelhardt E."/>
            <person name="Benten P.M."/>
            <person name="Sager M."/>
        </authorList>
    </citation>
    <scope>NUCLEOTIDE SEQUENCE [LARGE SCALE GENOMIC DNA]</scope>
    <source>
        <strain evidence="1 2">DSM 101948</strain>
    </source>
</reference>
<organism evidence="1 2">
    <name type="scientific">Leucobacter muris</name>
    <dbReference type="NCBI Taxonomy" id="1935379"/>
    <lineage>
        <taxon>Bacteria</taxon>
        <taxon>Bacillati</taxon>
        <taxon>Actinomycetota</taxon>
        <taxon>Actinomycetes</taxon>
        <taxon>Micrococcales</taxon>
        <taxon>Microbacteriaceae</taxon>
        <taxon>Leucobacter</taxon>
    </lineage>
</organism>